<dbReference type="HOGENOM" id="CLU_003041_1_1_1"/>
<dbReference type="GO" id="GO:0016787">
    <property type="term" value="F:hydrolase activity"/>
    <property type="evidence" value="ECO:0007669"/>
    <property type="project" value="UniProtKB-KW"/>
</dbReference>
<dbReference type="PROSITE" id="PS51192">
    <property type="entry name" value="HELICASE_ATP_BIND_1"/>
    <property type="match status" value="1"/>
</dbReference>
<dbReference type="Gramene" id="CMK083CT">
    <property type="protein sequence ID" value="CMK083CT"/>
    <property type="gene ID" value="CMK083C"/>
</dbReference>
<keyword evidence="3 10" id="KW-0378">Hydrolase</keyword>
<dbReference type="GO" id="GO:0005524">
    <property type="term" value="F:ATP binding"/>
    <property type="evidence" value="ECO:0007669"/>
    <property type="project" value="UniProtKB-KW"/>
</dbReference>
<proteinExistence type="inferred from homology"/>
<evidence type="ECO:0000256" key="7">
    <source>
        <dbReference type="ARBA" id="ARBA00023242"/>
    </source>
</evidence>
<dbReference type="SUPFAM" id="SSF52540">
    <property type="entry name" value="P-loop containing nucleoside triphosphate hydrolases"/>
    <property type="match status" value="1"/>
</dbReference>
<evidence type="ECO:0000313" key="14">
    <source>
        <dbReference type="EMBL" id="BAM80474.1"/>
    </source>
</evidence>
<evidence type="ECO:0000313" key="15">
    <source>
        <dbReference type="Proteomes" id="UP000007014"/>
    </source>
</evidence>
<comment type="subcellular location">
    <subcellularLocation>
        <location evidence="1">Nucleus</location>
    </subcellularLocation>
</comment>
<dbReference type="InterPro" id="IPR011545">
    <property type="entry name" value="DEAD/DEAH_box_helicase_dom"/>
</dbReference>
<dbReference type="InterPro" id="IPR000629">
    <property type="entry name" value="RNA-helicase_DEAD-box_CS"/>
</dbReference>
<dbReference type="GO" id="GO:0005829">
    <property type="term" value="C:cytosol"/>
    <property type="evidence" value="ECO:0007669"/>
    <property type="project" value="TreeGrafter"/>
</dbReference>
<dbReference type="InterPro" id="IPR001650">
    <property type="entry name" value="Helicase_C-like"/>
</dbReference>
<feature type="short sequence motif" description="Q motif" evidence="9">
    <location>
        <begin position="19"/>
        <end position="47"/>
    </location>
</feature>
<gene>
    <name evidence="14" type="ORF">CYME_CMK083C</name>
</gene>
<dbReference type="PROSITE" id="PS51194">
    <property type="entry name" value="HELICASE_CTER"/>
    <property type="match status" value="1"/>
</dbReference>
<organism evidence="14 15">
    <name type="scientific">Cyanidioschyzon merolae (strain NIES-3377 / 10D)</name>
    <name type="common">Unicellular red alga</name>
    <dbReference type="NCBI Taxonomy" id="280699"/>
    <lineage>
        <taxon>Eukaryota</taxon>
        <taxon>Rhodophyta</taxon>
        <taxon>Bangiophyceae</taxon>
        <taxon>Cyanidiales</taxon>
        <taxon>Cyanidiaceae</taxon>
        <taxon>Cyanidioschyzon</taxon>
    </lineage>
</organism>
<feature type="domain" description="DEAD-box RNA helicase Q" evidence="13">
    <location>
        <begin position="19"/>
        <end position="47"/>
    </location>
</feature>
<dbReference type="OrthoDB" id="10261904at2759"/>
<keyword evidence="6" id="KW-0694">RNA-binding</keyword>
<dbReference type="Pfam" id="PF00270">
    <property type="entry name" value="DEAD"/>
    <property type="match status" value="1"/>
</dbReference>
<dbReference type="InterPro" id="IPR014001">
    <property type="entry name" value="Helicase_ATP-bd"/>
</dbReference>
<keyword evidence="7" id="KW-0539">Nucleus</keyword>
<evidence type="ECO:0000256" key="1">
    <source>
        <dbReference type="ARBA" id="ARBA00004123"/>
    </source>
</evidence>
<accession>M1V8A7</accession>
<evidence type="ECO:0000256" key="2">
    <source>
        <dbReference type="ARBA" id="ARBA00022741"/>
    </source>
</evidence>
<dbReference type="GO" id="GO:0005634">
    <property type="term" value="C:nucleus"/>
    <property type="evidence" value="ECO:0007669"/>
    <property type="project" value="UniProtKB-SubCell"/>
</dbReference>
<feature type="domain" description="Helicase C-terminal" evidence="12">
    <location>
        <begin position="261"/>
        <end position="406"/>
    </location>
</feature>
<comment type="similarity">
    <text evidence="8">Belongs to the DEAD box helicase family. DDX47/RRP3 subfamily.</text>
</comment>
<dbReference type="PANTHER" id="PTHR47959:SF24">
    <property type="entry name" value="ATP-DEPENDENT RNA HELICASE"/>
    <property type="match status" value="1"/>
</dbReference>
<evidence type="ECO:0000256" key="3">
    <source>
        <dbReference type="ARBA" id="ARBA00022801"/>
    </source>
</evidence>
<feature type="domain" description="Helicase ATP-binding" evidence="11">
    <location>
        <begin position="50"/>
        <end position="232"/>
    </location>
</feature>
<dbReference type="Proteomes" id="UP000007014">
    <property type="component" value="Chromosome 11"/>
</dbReference>
<dbReference type="KEGG" id="cme:CYME_CMK083C"/>
<dbReference type="GO" id="GO:0003723">
    <property type="term" value="F:RNA binding"/>
    <property type="evidence" value="ECO:0007669"/>
    <property type="project" value="UniProtKB-KW"/>
</dbReference>
<evidence type="ECO:0000256" key="4">
    <source>
        <dbReference type="ARBA" id="ARBA00022806"/>
    </source>
</evidence>
<dbReference type="InterPro" id="IPR014014">
    <property type="entry name" value="RNA_helicase_DEAD_Q_motif"/>
</dbReference>
<dbReference type="CDD" id="cd18787">
    <property type="entry name" value="SF2_C_DEAD"/>
    <property type="match status" value="1"/>
</dbReference>
<evidence type="ECO:0000256" key="9">
    <source>
        <dbReference type="PROSITE-ProRule" id="PRU00552"/>
    </source>
</evidence>
<evidence type="ECO:0000256" key="10">
    <source>
        <dbReference type="RuleBase" id="RU000492"/>
    </source>
</evidence>
<name>M1V8A7_CYAM1</name>
<sequence>MPEETKPVENQVAPTTGESSFAALGVCAVLCDACRLLNYREPTPIQREAIPAALAGKDIVGLAQTGSGKTAAFAIPILQFLLEDPRPYFALVLSPTRELAFQISEQFLALGSEIGVRVATLVGGMDMVGQAVTLAKRPHVVVGTPGRVVDHLTATKGFTLKHVRILVLDEADRLLNMDFEEELDQILAAVPRSDADPSKGETFARKTYLFSATMTSQVAKLQRASLRSKETVRIEVSAKYSTVETLVQHYLFIPEKYKDCYLTYLFEELVARHSCIVFTDTQSSAQRLALMLRNLGYGAVCIHGGMSQPNRLGALNQFKSGEKHILVATDVASRGLDIPLVDFVINYDIPPHGKDYIHRVGRTARAGRTGRAISLVSQYDVELFQKVEKLLGRQLEALAGVQQEHVLLLLDRVSEAARLAVQEIREEKLVLHAAARKRRIPAGASVSRRRRRS</sequence>
<dbReference type="OMA" id="GIGIKCC"/>
<dbReference type="EMBL" id="AP006493">
    <property type="protein sequence ID" value="BAM80474.1"/>
    <property type="molecule type" value="Genomic_DNA"/>
</dbReference>
<keyword evidence="5 10" id="KW-0067">ATP-binding</keyword>
<dbReference type="PROSITE" id="PS00039">
    <property type="entry name" value="DEAD_ATP_HELICASE"/>
    <property type="match status" value="1"/>
</dbReference>
<evidence type="ECO:0000256" key="8">
    <source>
        <dbReference type="ARBA" id="ARBA00024350"/>
    </source>
</evidence>
<keyword evidence="4 10" id="KW-0347">Helicase</keyword>
<dbReference type="InterPro" id="IPR027417">
    <property type="entry name" value="P-loop_NTPase"/>
</dbReference>
<keyword evidence="15" id="KW-1185">Reference proteome</keyword>
<dbReference type="InterPro" id="IPR044765">
    <property type="entry name" value="DDX47/Rrp3_DEADc"/>
</dbReference>
<dbReference type="PANTHER" id="PTHR47959">
    <property type="entry name" value="ATP-DEPENDENT RNA HELICASE RHLE-RELATED"/>
    <property type="match status" value="1"/>
</dbReference>
<evidence type="ECO:0000256" key="6">
    <source>
        <dbReference type="ARBA" id="ARBA00022884"/>
    </source>
</evidence>
<keyword evidence="2 10" id="KW-0547">Nucleotide-binding</keyword>
<evidence type="ECO:0000259" key="13">
    <source>
        <dbReference type="PROSITE" id="PS51195"/>
    </source>
</evidence>
<dbReference type="AlphaFoldDB" id="M1V8A7"/>
<dbReference type="InterPro" id="IPR050079">
    <property type="entry name" value="DEAD_box_RNA_helicase"/>
</dbReference>
<evidence type="ECO:0000256" key="5">
    <source>
        <dbReference type="ARBA" id="ARBA00022840"/>
    </source>
</evidence>
<dbReference type="SMART" id="SM00487">
    <property type="entry name" value="DEXDc"/>
    <property type="match status" value="1"/>
</dbReference>
<dbReference type="PROSITE" id="PS51195">
    <property type="entry name" value="Q_MOTIF"/>
    <property type="match status" value="1"/>
</dbReference>
<dbReference type="STRING" id="280699.M1V8A7"/>
<dbReference type="Gene3D" id="3.40.50.300">
    <property type="entry name" value="P-loop containing nucleotide triphosphate hydrolases"/>
    <property type="match status" value="2"/>
</dbReference>
<evidence type="ECO:0000259" key="12">
    <source>
        <dbReference type="PROSITE" id="PS51194"/>
    </source>
</evidence>
<reference evidence="14 15" key="1">
    <citation type="journal article" date="2004" name="Nature">
        <title>Genome sequence of the ultrasmall unicellular red alga Cyanidioschyzon merolae 10D.</title>
        <authorList>
            <person name="Matsuzaki M."/>
            <person name="Misumi O."/>
            <person name="Shin-i T."/>
            <person name="Maruyama S."/>
            <person name="Takahara M."/>
            <person name="Miyagishima S."/>
            <person name="Mori T."/>
            <person name="Nishida K."/>
            <person name="Yagisawa F."/>
            <person name="Nishida K."/>
            <person name="Yoshida Y."/>
            <person name="Nishimura Y."/>
            <person name="Nakao S."/>
            <person name="Kobayashi T."/>
            <person name="Momoyama Y."/>
            <person name="Higashiyama T."/>
            <person name="Minoda A."/>
            <person name="Sano M."/>
            <person name="Nomoto H."/>
            <person name="Oishi K."/>
            <person name="Hayashi H."/>
            <person name="Ohta F."/>
            <person name="Nishizaka S."/>
            <person name="Haga S."/>
            <person name="Miura S."/>
            <person name="Morishita T."/>
            <person name="Kabeya Y."/>
            <person name="Terasawa K."/>
            <person name="Suzuki Y."/>
            <person name="Ishii Y."/>
            <person name="Asakawa S."/>
            <person name="Takano H."/>
            <person name="Ohta N."/>
            <person name="Kuroiwa H."/>
            <person name="Tanaka K."/>
            <person name="Shimizu N."/>
            <person name="Sugano S."/>
            <person name="Sato N."/>
            <person name="Nozaki H."/>
            <person name="Ogasawara N."/>
            <person name="Kohara Y."/>
            <person name="Kuroiwa T."/>
        </authorList>
    </citation>
    <scope>NUCLEOTIDE SEQUENCE [LARGE SCALE GENOMIC DNA]</scope>
    <source>
        <strain evidence="14 15">10D</strain>
    </source>
</reference>
<dbReference type="Pfam" id="PF00271">
    <property type="entry name" value="Helicase_C"/>
    <property type="match status" value="1"/>
</dbReference>
<dbReference type="CDD" id="cd17954">
    <property type="entry name" value="DEADc_DDX47"/>
    <property type="match status" value="1"/>
</dbReference>
<protein>
    <submittedName>
        <fullName evidence="14">DEAD box protein</fullName>
    </submittedName>
</protein>
<reference evidence="14 15" key="2">
    <citation type="journal article" date="2007" name="BMC Biol.">
        <title>A 100%-complete sequence reveals unusually simple genomic features in the hot-spring red alga Cyanidioschyzon merolae.</title>
        <authorList>
            <person name="Nozaki H."/>
            <person name="Takano H."/>
            <person name="Misumi O."/>
            <person name="Terasawa K."/>
            <person name="Matsuzaki M."/>
            <person name="Maruyama S."/>
            <person name="Nishida K."/>
            <person name="Yagisawa F."/>
            <person name="Yoshida Y."/>
            <person name="Fujiwara T."/>
            <person name="Takio S."/>
            <person name="Tamura K."/>
            <person name="Chung S.J."/>
            <person name="Nakamura S."/>
            <person name="Kuroiwa H."/>
            <person name="Tanaka K."/>
            <person name="Sato N."/>
            <person name="Kuroiwa T."/>
        </authorList>
    </citation>
    <scope>NUCLEOTIDE SEQUENCE [LARGE SCALE GENOMIC DNA]</scope>
    <source>
        <strain evidence="14 15">10D</strain>
    </source>
</reference>
<evidence type="ECO:0000259" key="11">
    <source>
        <dbReference type="PROSITE" id="PS51192"/>
    </source>
</evidence>
<dbReference type="GO" id="GO:0003724">
    <property type="term" value="F:RNA helicase activity"/>
    <property type="evidence" value="ECO:0007669"/>
    <property type="project" value="InterPro"/>
</dbReference>
<dbReference type="eggNOG" id="KOG0330">
    <property type="taxonomic scope" value="Eukaryota"/>
</dbReference>
<dbReference type="RefSeq" id="XP_005536510.1">
    <property type="nucleotide sequence ID" value="XM_005536453.1"/>
</dbReference>
<dbReference type="SMART" id="SM00490">
    <property type="entry name" value="HELICc"/>
    <property type="match status" value="1"/>
</dbReference>
<dbReference type="GeneID" id="16994437"/>